<dbReference type="AlphaFoldDB" id="A0A540V8G6"/>
<keyword evidence="3" id="KW-1185">Reference proteome</keyword>
<dbReference type="SUPFAM" id="SSF81593">
    <property type="entry name" value="Nucleotidyltransferase substrate binding subunit/domain"/>
    <property type="match status" value="1"/>
</dbReference>
<dbReference type="EMBL" id="VIGC01000057">
    <property type="protein sequence ID" value="TQE93028.1"/>
    <property type="molecule type" value="Genomic_DNA"/>
</dbReference>
<accession>A0A540V8G6</accession>
<dbReference type="InParanoid" id="A0A540V8G6"/>
<dbReference type="InterPro" id="IPR043519">
    <property type="entry name" value="NT_sf"/>
</dbReference>
<dbReference type="RefSeq" id="WP_141612565.1">
    <property type="nucleotide sequence ID" value="NZ_VIGC02000057.1"/>
</dbReference>
<gene>
    <name evidence="2" type="ORF">FKZ61_23205</name>
</gene>
<dbReference type="SUPFAM" id="SSF81301">
    <property type="entry name" value="Nucleotidyltransferase"/>
    <property type="match status" value="1"/>
</dbReference>
<dbReference type="Gene3D" id="3.30.460.10">
    <property type="entry name" value="Beta Polymerase, domain 2"/>
    <property type="match status" value="1"/>
</dbReference>
<dbReference type="Gene3D" id="1.20.120.330">
    <property type="entry name" value="Nucleotidyltransferases domain 2"/>
    <property type="match status" value="1"/>
</dbReference>
<sequence length="265" mass="29500">MDGRREAWWAGPGSCTHDQRMEVVDRLVARIREIYGQALIAIGLYGSMAQGRDGPYSDIELFCVVDRPGLDETAEWMYGSGKAEVNFYDLAVVRRRAVEVDERWPLRQGQFLRARPLFGEPGFFTELQALVHSPPASAFHQAIAEIVVAEFYEGMGKLRNERARGRNHFVPSLACHLAVQGALMLGLAHRHCYTTGAHLLEESLALPGRPAGYDELCRRVMAGDLADADQTAADLERLWAGLGPWLATMGIDLAPRSRPRLEPPF</sequence>
<keyword evidence="2" id="KW-0808">Transferase</keyword>
<comment type="caution">
    <text evidence="2">The sequence shown here is derived from an EMBL/GenBank/DDBJ whole genome shotgun (WGS) entry which is preliminary data.</text>
</comment>
<name>A0A540V8G6_9CHLR</name>
<evidence type="ECO:0000313" key="2">
    <source>
        <dbReference type="EMBL" id="TQE93028.1"/>
    </source>
</evidence>
<dbReference type="CDD" id="cd05403">
    <property type="entry name" value="NT_KNTase_like"/>
    <property type="match status" value="1"/>
</dbReference>
<feature type="domain" description="Kanamycin nucleotidyltransferase C-terminal" evidence="1">
    <location>
        <begin position="122"/>
        <end position="251"/>
    </location>
</feature>
<dbReference type="Proteomes" id="UP000317371">
    <property type="component" value="Unassembled WGS sequence"/>
</dbReference>
<organism evidence="2 3">
    <name type="scientific">Litorilinea aerophila</name>
    <dbReference type="NCBI Taxonomy" id="1204385"/>
    <lineage>
        <taxon>Bacteria</taxon>
        <taxon>Bacillati</taxon>
        <taxon>Chloroflexota</taxon>
        <taxon>Caldilineae</taxon>
        <taxon>Caldilineales</taxon>
        <taxon>Caldilineaceae</taxon>
        <taxon>Litorilinea</taxon>
    </lineage>
</organism>
<dbReference type="OrthoDB" id="24442at2"/>
<dbReference type="GO" id="GO:0016779">
    <property type="term" value="F:nucleotidyltransferase activity"/>
    <property type="evidence" value="ECO:0007669"/>
    <property type="project" value="InterPro"/>
</dbReference>
<reference evidence="2 3" key="1">
    <citation type="submission" date="2019-06" db="EMBL/GenBank/DDBJ databases">
        <title>Genome sequence of Litorilinea aerophila BAA-2444.</title>
        <authorList>
            <person name="Maclea K.S."/>
            <person name="Maurais E.G."/>
            <person name="Iannazzi L.C."/>
        </authorList>
    </citation>
    <scope>NUCLEOTIDE SEQUENCE [LARGE SCALE GENOMIC DNA]</scope>
    <source>
        <strain evidence="2 3">ATCC BAA-2444</strain>
    </source>
</reference>
<protein>
    <submittedName>
        <fullName evidence="2">Nucleotidyltransferase</fullName>
    </submittedName>
</protein>
<dbReference type="InterPro" id="IPR012481">
    <property type="entry name" value="KNTase_C"/>
</dbReference>
<dbReference type="Pfam" id="PF07827">
    <property type="entry name" value="KNTase_C"/>
    <property type="match status" value="1"/>
</dbReference>
<dbReference type="GO" id="GO:0046677">
    <property type="term" value="P:response to antibiotic"/>
    <property type="evidence" value="ECO:0007669"/>
    <property type="project" value="InterPro"/>
</dbReference>
<evidence type="ECO:0000259" key="1">
    <source>
        <dbReference type="Pfam" id="PF07827"/>
    </source>
</evidence>
<proteinExistence type="predicted"/>
<evidence type="ECO:0000313" key="3">
    <source>
        <dbReference type="Proteomes" id="UP000317371"/>
    </source>
</evidence>